<dbReference type="Proteomes" id="UP000460272">
    <property type="component" value="Unassembled WGS sequence"/>
</dbReference>
<dbReference type="AlphaFoldDB" id="A0A6P2C6R3"/>
<feature type="compositionally biased region" description="Low complexity" evidence="1">
    <location>
        <begin position="71"/>
        <end position="84"/>
    </location>
</feature>
<gene>
    <name evidence="2" type="ORF">EAS64_06540</name>
</gene>
<protein>
    <submittedName>
        <fullName evidence="2">Uncharacterized protein</fullName>
    </submittedName>
</protein>
<evidence type="ECO:0000313" key="2">
    <source>
        <dbReference type="EMBL" id="TVZ06978.1"/>
    </source>
</evidence>
<feature type="region of interest" description="Disordered" evidence="1">
    <location>
        <begin position="1"/>
        <end position="125"/>
    </location>
</feature>
<comment type="caution">
    <text evidence="2">The sequence shown here is derived from an EMBL/GenBank/DDBJ whole genome shotgun (WGS) entry which is preliminary data.</text>
</comment>
<reference evidence="2 3" key="1">
    <citation type="submission" date="2018-11" db="EMBL/GenBank/DDBJ databases">
        <title>Trebonia kvetii gen.nov., sp.nov., a novel acidophilic actinobacterium, and proposal of the new actinobacterial family Treboniaceae fam. nov.</title>
        <authorList>
            <person name="Rapoport D."/>
            <person name="Sagova-Mareckova M."/>
            <person name="Sedlacek I."/>
            <person name="Provaznik J."/>
            <person name="Kralova S."/>
            <person name="Pavlinic D."/>
            <person name="Benes V."/>
            <person name="Kopecky J."/>
        </authorList>
    </citation>
    <scope>NUCLEOTIDE SEQUENCE [LARGE SCALE GENOMIC DNA]</scope>
    <source>
        <strain evidence="2 3">15Tr583</strain>
    </source>
</reference>
<keyword evidence="3" id="KW-1185">Reference proteome</keyword>
<organism evidence="2 3">
    <name type="scientific">Trebonia kvetii</name>
    <dbReference type="NCBI Taxonomy" id="2480626"/>
    <lineage>
        <taxon>Bacteria</taxon>
        <taxon>Bacillati</taxon>
        <taxon>Actinomycetota</taxon>
        <taxon>Actinomycetes</taxon>
        <taxon>Streptosporangiales</taxon>
        <taxon>Treboniaceae</taxon>
        <taxon>Trebonia</taxon>
    </lineage>
</organism>
<feature type="compositionally biased region" description="Pro residues" evidence="1">
    <location>
        <begin position="114"/>
        <end position="123"/>
    </location>
</feature>
<evidence type="ECO:0000256" key="1">
    <source>
        <dbReference type="SAM" id="MobiDB-lite"/>
    </source>
</evidence>
<name>A0A6P2C6R3_9ACTN</name>
<proteinExistence type="predicted"/>
<sequence>MNPRRYLPSRRHQPSHSATAERVPLPRPNPDSDDSLDDWPPSRADCEQTPADWAPTPPRRSHFIPRPRENPSGQQPGPGDAAAPGPQPRFIPLQQLAGDGRVSGLGGHAEAIGPLPPATPWRPPVIDRPQQAQVQAIERPSAVPAIERPGQEQAGERRQPLRAVIGDEIRIPILWCEFGRCIERYTHADALGERDLRVRAYEAGWRYDALWRLACPSCAQCDASFWANRLPVLFCRD</sequence>
<accession>A0A6P2C6R3</accession>
<evidence type="ECO:0000313" key="3">
    <source>
        <dbReference type="Proteomes" id="UP000460272"/>
    </source>
</evidence>
<dbReference type="RefSeq" id="WP_145851734.1">
    <property type="nucleotide sequence ID" value="NZ_RPFW01000001.1"/>
</dbReference>
<dbReference type="EMBL" id="RPFW01000001">
    <property type="protein sequence ID" value="TVZ06978.1"/>
    <property type="molecule type" value="Genomic_DNA"/>
</dbReference>